<dbReference type="EMBL" id="KQ030614">
    <property type="protein sequence ID" value="KJZ70642.1"/>
    <property type="molecule type" value="Genomic_DNA"/>
</dbReference>
<dbReference type="GO" id="GO:0008202">
    <property type="term" value="P:steroid metabolic process"/>
    <property type="evidence" value="ECO:0007669"/>
    <property type="project" value="TreeGrafter"/>
</dbReference>
<keyword evidence="2" id="KW-1185">Reference proteome</keyword>
<dbReference type="AlphaFoldDB" id="A0A0F7ZXF7"/>
<proteinExistence type="predicted"/>
<sequence>MKYIPCYSQDQLLDKLTVLTHLPSAPPLIEATIYSKDTAVIFTGEFSDGPPTGQAHRINDVGRWWKPWFYKHVESFLERGPGEDWIPLRPYFHRHTRSIFWELREVIPISTHWWYRYVFGWMGPPKIAFIKMSSAPAIREASVFKHVVQDIVVPLRHLKDAINLFHDAFEVYPLLFYPVRIYKQPAGLQGALREPCHLRTHPATGRQYEMYFDLGAYGVPPKLKHKEPWDAIKEVRRMEKFAREHRGYQLLYADCFMTRAEFEEMFDHKLYRESRRKYNAIGAFPEIYDKIKSKYCPPSITE</sequence>
<dbReference type="PANTHER" id="PTHR10801:SF2">
    <property type="entry name" value="FAD-BINDING PCMH-TYPE DOMAIN-CONTAINING PROTEIN"/>
    <property type="match status" value="1"/>
</dbReference>
<gene>
    <name evidence="1" type="ORF">HIM_09962</name>
</gene>
<evidence type="ECO:0000313" key="1">
    <source>
        <dbReference type="EMBL" id="KJZ70642.1"/>
    </source>
</evidence>
<dbReference type="Proteomes" id="UP000054481">
    <property type="component" value="Unassembled WGS sequence"/>
</dbReference>
<dbReference type="GO" id="GO:0000246">
    <property type="term" value="F:Delta24(24-1) sterol reductase activity"/>
    <property type="evidence" value="ECO:0007669"/>
    <property type="project" value="TreeGrafter"/>
</dbReference>
<accession>A0A0F7ZXF7</accession>
<reference evidence="1 2" key="1">
    <citation type="journal article" date="2014" name="Genome Biol. Evol.">
        <title>Comparative genomics and transcriptomics analyses reveal divergent lifestyle features of nematode endoparasitic fungus Hirsutella minnesotensis.</title>
        <authorList>
            <person name="Lai Y."/>
            <person name="Liu K."/>
            <person name="Zhang X."/>
            <person name="Zhang X."/>
            <person name="Li K."/>
            <person name="Wang N."/>
            <person name="Shu C."/>
            <person name="Wu Y."/>
            <person name="Wang C."/>
            <person name="Bushley K.E."/>
            <person name="Xiang M."/>
            <person name="Liu X."/>
        </authorList>
    </citation>
    <scope>NUCLEOTIDE SEQUENCE [LARGE SCALE GENOMIC DNA]</scope>
    <source>
        <strain evidence="1 2">3608</strain>
    </source>
</reference>
<evidence type="ECO:0000313" key="2">
    <source>
        <dbReference type="Proteomes" id="UP000054481"/>
    </source>
</evidence>
<dbReference type="GO" id="GO:0005737">
    <property type="term" value="C:cytoplasm"/>
    <property type="evidence" value="ECO:0007669"/>
    <property type="project" value="TreeGrafter"/>
</dbReference>
<protein>
    <submittedName>
        <fullName evidence="1">Uncharacterized protein</fullName>
    </submittedName>
</protein>
<name>A0A0F7ZXF7_9HYPO</name>
<dbReference type="GO" id="GO:0016020">
    <property type="term" value="C:membrane"/>
    <property type="evidence" value="ECO:0007669"/>
    <property type="project" value="TreeGrafter"/>
</dbReference>
<dbReference type="PANTHER" id="PTHR10801">
    <property type="entry name" value="24-DEHYDROCHOLESTEROL REDUCTASE"/>
    <property type="match status" value="1"/>
</dbReference>
<organism evidence="1 2">
    <name type="scientific">Hirsutella minnesotensis 3608</name>
    <dbReference type="NCBI Taxonomy" id="1043627"/>
    <lineage>
        <taxon>Eukaryota</taxon>
        <taxon>Fungi</taxon>
        <taxon>Dikarya</taxon>
        <taxon>Ascomycota</taxon>
        <taxon>Pezizomycotina</taxon>
        <taxon>Sordariomycetes</taxon>
        <taxon>Hypocreomycetidae</taxon>
        <taxon>Hypocreales</taxon>
        <taxon>Ophiocordycipitaceae</taxon>
        <taxon>Hirsutella</taxon>
    </lineage>
</organism>
<dbReference type="InterPro" id="IPR040165">
    <property type="entry name" value="Diminuto-like"/>
</dbReference>
<dbReference type="OrthoDB" id="415825at2759"/>